<organism evidence="1">
    <name type="scientific">Lotus japonicus</name>
    <name type="common">Lotus corniculatus var. japonicus</name>
    <dbReference type="NCBI Taxonomy" id="34305"/>
    <lineage>
        <taxon>Eukaryota</taxon>
        <taxon>Viridiplantae</taxon>
        <taxon>Streptophyta</taxon>
        <taxon>Embryophyta</taxon>
        <taxon>Tracheophyta</taxon>
        <taxon>Spermatophyta</taxon>
        <taxon>Magnoliopsida</taxon>
        <taxon>eudicotyledons</taxon>
        <taxon>Gunneridae</taxon>
        <taxon>Pentapetalae</taxon>
        <taxon>rosids</taxon>
        <taxon>fabids</taxon>
        <taxon>Fabales</taxon>
        <taxon>Fabaceae</taxon>
        <taxon>Papilionoideae</taxon>
        <taxon>50 kb inversion clade</taxon>
        <taxon>NPAAA clade</taxon>
        <taxon>Hologalegina</taxon>
        <taxon>robinioid clade</taxon>
        <taxon>Loteae</taxon>
        <taxon>Lotus</taxon>
    </lineage>
</organism>
<protein>
    <recommendedName>
        <fullName evidence="2">Jasmonate O-methyltransferase</fullName>
    </recommendedName>
</protein>
<sequence>MEKIETRKDVAQVLHMNGGTGETSYAKNSLLQQKAISLTKALREEAITSLYLKKVPRILSIADLGCSSGPNTFMVISEIIKTVENLCREMKHKESPEYHFFMNDLPENDFNSIFKSLGSFKEKLSDEIEAETGPCFFTGVPGSFYGRVFPTKTLHFVHSSYSLHWLSRVPQGVENNKGNIYMARSSPSNVSRLTMRNFKKISHHFSSLVQKS</sequence>
<evidence type="ECO:0000313" key="1">
    <source>
        <dbReference type="EMBL" id="AFK44206.1"/>
    </source>
</evidence>
<dbReference type="InterPro" id="IPR029063">
    <property type="entry name" value="SAM-dependent_MTases_sf"/>
</dbReference>
<proteinExistence type="evidence at transcript level"/>
<dbReference type="AlphaFoldDB" id="I3SVB4"/>
<name>I3SVB4_LOTJA</name>
<dbReference type="PANTHER" id="PTHR31009">
    <property type="entry name" value="S-ADENOSYL-L-METHIONINE:CARBOXYL METHYLTRANSFERASE FAMILY PROTEIN"/>
    <property type="match status" value="1"/>
</dbReference>
<dbReference type="GO" id="GO:0008168">
    <property type="term" value="F:methyltransferase activity"/>
    <property type="evidence" value="ECO:0007669"/>
    <property type="project" value="InterPro"/>
</dbReference>
<dbReference type="SUPFAM" id="SSF53335">
    <property type="entry name" value="S-adenosyl-L-methionine-dependent methyltransferases"/>
    <property type="match status" value="1"/>
</dbReference>
<dbReference type="InterPro" id="IPR005299">
    <property type="entry name" value="MeTrfase_7"/>
</dbReference>
<reference evidence="1" key="1">
    <citation type="submission" date="2012-05" db="EMBL/GenBank/DDBJ databases">
        <authorList>
            <person name="Krishnakumar V."/>
            <person name="Cheung F."/>
            <person name="Xiao Y."/>
            <person name="Chan A."/>
            <person name="Moskal W.A."/>
            <person name="Town C.D."/>
        </authorList>
    </citation>
    <scope>NUCLEOTIDE SEQUENCE</scope>
</reference>
<dbReference type="EMBL" id="BT144412">
    <property type="protein sequence ID" value="AFK44206.1"/>
    <property type="molecule type" value="mRNA"/>
</dbReference>
<evidence type="ECO:0008006" key="2">
    <source>
        <dbReference type="Google" id="ProtNLM"/>
    </source>
</evidence>
<dbReference type="Pfam" id="PF03492">
    <property type="entry name" value="Methyltransf_7"/>
    <property type="match status" value="1"/>
</dbReference>
<dbReference type="Gene3D" id="3.40.50.150">
    <property type="entry name" value="Vaccinia Virus protein VP39"/>
    <property type="match status" value="1"/>
</dbReference>
<accession>I3SVB4</accession>